<evidence type="ECO:0000256" key="1">
    <source>
        <dbReference type="SAM" id="MobiDB-lite"/>
    </source>
</evidence>
<evidence type="ECO:0000313" key="4">
    <source>
        <dbReference type="Proteomes" id="UP001309876"/>
    </source>
</evidence>
<reference evidence="3 4" key="1">
    <citation type="submission" date="2023-08" db="EMBL/GenBank/DDBJ databases">
        <title>Black Yeasts Isolated from many extreme environments.</title>
        <authorList>
            <person name="Coleine C."/>
            <person name="Stajich J.E."/>
            <person name="Selbmann L."/>
        </authorList>
    </citation>
    <scope>NUCLEOTIDE SEQUENCE [LARGE SCALE GENOMIC DNA]</scope>
    <source>
        <strain evidence="3 4">CCFEE 5910</strain>
    </source>
</reference>
<dbReference type="GO" id="GO:0046983">
    <property type="term" value="F:protein dimerization activity"/>
    <property type="evidence" value="ECO:0007669"/>
    <property type="project" value="InterPro"/>
</dbReference>
<feature type="region of interest" description="Disordered" evidence="1">
    <location>
        <begin position="116"/>
        <end position="142"/>
    </location>
</feature>
<gene>
    <name evidence="3" type="primary">CBF1</name>
    <name evidence="3" type="ORF">LTR05_006734</name>
</gene>
<protein>
    <submittedName>
        <fullName evidence="3">Basic helix-loop-helix protein</fullName>
    </submittedName>
</protein>
<dbReference type="InterPro" id="IPR011598">
    <property type="entry name" value="bHLH_dom"/>
</dbReference>
<feature type="domain" description="BHLH" evidence="2">
    <location>
        <begin position="133"/>
        <end position="181"/>
    </location>
</feature>
<accession>A0AAN7YEN5</accession>
<feature type="region of interest" description="Disordered" evidence="1">
    <location>
        <begin position="52"/>
        <end position="79"/>
    </location>
</feature>
<dbReference type="PROSITE" id="PS50888">
    <property type="entry name" value="BHLH"/>
    <property type="match status" value="1"/>
</dbReference>
<feature type="compositionally biased region" description="Basic and acidic residues" evidence="1">
    <location>
        <begin position="133"/>
        <end position="142"/>
    </location>
</feature>
<dbReference type="PANTHER" id="PTHR47787:SF1">
    <property type="entry name" value="CENTROMERE-BINDING PROTEIN 1"/>
    <property type="match status" value="1"/>
</dbReference>
<dbReference type="SMART" id="SM00353">
    <property type="entry name" value="HLH"/>
    <property type="match status" value="1"/>
</dbReference>
<dbReference type="PANTHER" id="PTHR47787">
    <property type="entry name" value="CENTROMERE-BINDING PROTEIN 1"/>
    <property type="match status" value="1"/>
</dbReference>
<evidence type="ECO:0000259" key="2">
    <source>
        <dbReference type="PROSITE" id="PS50888"/>
    </source>
</evidence>
<dbReference type="InterPro" id="IPR036638">
    <property type="entry name" value="HLH_DNA-bd_sf"/>
</dbReference>
<dbReference type="SUPFAM" id="SSF47459">
    <property type="entry name" value="HLH, helix-loop-helix DNA-binding domain"/>
    <property type="match status" value="1"/>
</dbReference>
<dbReference type="GO" id="GO:0005634">
    <property type="term" value="C:nucleus"/>
    <property type="evidence" value="ECO:0007669"/>
    <property type="project" value="TreeGrafter"/>
</dbReference>
<organism evidence="3 4">
    <name type="scientific">Lithohypha guttulata</name>
    <dbReference type="NCBI Taxonomy" id="1690604"/>
    <lineage>
        <taxon>Eukaryota</taxon>
        <taxon>Fungi</taxon>
        <taxon>Dikarya</taxon>
        <taxon>Ascomycota</taxon>
        <taxon>Pezizomycotina</taxon>
        <taxon>Eurotiomycetes</taxon>
        <taxon>Chaetothyriomycetidae</taxon>
        <taxon>Chaetothyriales</taxon>
        <taxon>Trichomeriaceae</taxon>
        <taxon>Lithohypha</taxon>
    </lineage>
</organism>
<name>A0AAN7YEN5_9EURO</name>
<dbReference type="Gene3D" id="4.10.280.10">
    <property type="entry name" value="Helix-loop-helix DNA-binding domain"/>
    <property type="match status" value="1"/>
</dbReference>
<dbReference type="AlphaFoldDB" id="A0AAN7YEN5"/>
<dbReference type="Proteomes" id="UP001309876">
    <property type="component" value="Unassembled WGS sequence"/>
</dbReference>
<feature type="region of interest" description="Disordered" evidence="1">
    <location>
        <begin position="1"/>
        <end position="39"/>
    </location>
</feature>
<dbReference type="EMBL" id="JAVRRJ010000007">
    <property type="protein sequence ID" value="KAK5082853.1"/>
    <property type="molecule type" value="Genomic_DNA"/>
</dbReference>
<sequence length="273" mass="30103">MATNNPPSPNSNKRKRDHSESGPGRGMKAPATNGDNSANAMFISLLQGIDENTGPVAAQDETSRTAQAALQQQQSSYPEPNVFDHSGQTAFDESHLQPALPHHQLQASGQSIFDARQPQPGKPAVGTQAWHQQRKDSHKEVERRRREVINEGIENIAKMIPGQDKNKGHILASACRYIQELQAKIASFDNERNVFEITQQELTRRNESLRDSAQRAWQETAKWMGRCREAGLQFDDYDGSVEAAEALEENTNLAGVASNGEGYAVDKAENTVS</sequence>
<dbReference type="Pfam" id="PF00010">
    <property type="entry name" value="HLH"/>
    <property type="match status" value="1"/>
</dbReference>
<evidence type="ECO:0000313" key="3">
    <source>
        <dbReference type="EMBL" id="KAK5082853.1"/>
    </source>
</evidence>
<comment type="caution">
    <text evidence="3">The sequence shown here is derived from an EMBL/GenBank/DDBJ whole genome shotgun (WGS) entry which is preliminary data.</text>
</comment>
<dbReference type="GO" id="GO:0003700">
    <property type="term" value="F:DNA-binding transcription factor activity"/>
    <property type="evidence" value="ECO:0007669"/>
    <property type="project" value="TreeGrafter"/>
</dbReference>
<proteinExistence type="predicted"/>
<keyword evidence="4" id="KW-1185">Reference proteome</keyword>